<dbReference type="PANTHER" id="PTHR32411">
    <property type="entry name" value="CYSTEINE-RICH REPEAT SECRETORY PROTEIN 38-RELATED"/>
    <property type="match status" value="1"/>
</dbReference>
<keyword evidence="4" id="KW-0677">Repeat</keyword>
<dbReference type="EMBL" id="JACEIK010001717">
    <property type="protein sequence ID" value="MCD7471719.1"/>
    <property type="molecule type" value="Genomic_DNA"/>
</dbReference>
<sequence length="251" mass="28132">MASLKLISCLFFLSPIAIFAQTVISEPIFHICSIAGTFQPDSPYAQNLKVLLEYLNLKTPPTGFFTSSVGIKPDKVYGLSICRGDVSSATCKLCVTDASQQIRKRCPFNKEAIIWYDYCLVKYSDECFKGEIDNKNQFNWWNGTVTNPETFNLMTKELMGCLAERASSVPDFFATREIDIEKGQKLYGLVQCTRDLSKEDCKKCLDGNIAELSNCCAGKRGARVVGGSCIVRYETYPFFKAPQKLEYIIDA</sequence>
<keyword evidence="9" id="KW-1185">Reference proteome</keyword>
<dbReference type="InterPro" id="IPR050581">
    <property type="entry name" value="CRR_secretory_protein"/>
</dbReference>
<gene>
    <name evidence="8" type="ORF">HAX54_012349</name>
</gene>
<evidence type="ECO:0000256" key="3">
    <source>
        <dbReference type="ARBA" id="ARBA00022729"/>
    </source>
</evidence>
<keyword evidence="2" id="KW-0964">Secreted</keyword>
<dbReference type="Proteomes" id="UP000823775">
    <property type="component" value="Unassembled WGS sequence"/>
</dbReference>
<dbReference type="CDD" id="cd23509">
    <property type="entry name" value="Gnk2-like"/>
    <property type="match status" value="2"/>
</dbReference>
<comment type="similarity">
    <text evidence="5">Belongs to the cysteine-rich repeat secretory protein family.</text>
</comment>
<evidence type="ECO:0000259" key="7">
    <source>
        <dbReference type="PROSITE" id="PS51473"/>
    </source>
</evidence>
<reference evidence="8 9" key="1">
    <citation type="journal article" date="2021" name="BMC Genomics">
        <title>Datura genome reveals duplications of psychoactive alkaloid biosynthetic genes and high mutation rate following tissue culture.</title>
        <authorList>
            <person name="Rajewski A."/>
            <person name="Carter-House D."/>
            <person name="Stajich J."/>
            <person name="Litt A."/>
        </authorList>
    </citation>
    <scope>NUCLEOTIDE SEQUENCE [LARGE SCALE GENOMIC DNA]</scope>
    <source>
        <strain evidence="8">AR-01</strain>
    </source>
</reference>
<evidence type="ECO:0000313" key="8">
    <source>
        <dbReference type="EMBL" id="MCD7471719.1"/>
    </source>
</evidence>
<evidence type="ECO:0000313" key="9">
    <source>
        <dbReference type="Proteomes" id="UP000823775"/>
    </source>
</evidence>
<feature type="chain" id="PRO_5046623410" description="Gnk2-homologous domain-containing protein" evidence="6">
    <location>
        <begin position="26"/>
        <end position="251"/>
    </location>
</feature>
<name>A0ABS8TJP5_DATST</name>
<accession>A0ABS8TJP5</accession>
<evidence type="ECO:0000256" key="5">
    <source>
        <dbReference type="ARBA" id="ARBA00038515"/>
    </source>
</evidence>
<evidence type="ECO:0000256" key="2">
    <source>
        <dbReference type="ARBA" id="ARBA00022525"/>
    </source>
</evidence>
<organism evidence="8 9">
    <name type="scientific">Datura stramonium</name>
    <name type="common">Jimsonweed</name>
    <name type="synonym">Common thornapple</name>
    <dbReference type="NCBI Taxonomy" id="4076"/>
    <lineage>
        <taxon>Eukaryota</taxon>
        <taxon>Viridiplantae</taxon>
        <taxon>Streptophyta</taxon>
        <taxon>Embryophyta</taxon>
        <taxon>Tracheophyta</taxon>
        <taxon>Spermatophyta</taxon>
        <taxon>Magnoliopsida</taxon>
        <taxon>eudicotyledons</taxon>
        <taxon>Gunneridae</taxon>
        <taxon>Pentapetalae</taxon>
        <taxon>asterids</taxon>
        <taxon>lamiids</taxon>
        <taxon>Solanales</taxon>
        <taxon>Solanaceae</taxon>
        <taxon>Solanoideae</taxon>
        <taxon>Datureae</taxon>
        <taxon>Datura</taxon>
    </lineage>
</organism>
<dbReference type="Gene3D" id="3.30.430.20">
    <property type="entry name" value="Gnk2 domain, C-X8-C-X2-C motif"/>
    <property type="match status" value="2"/>
</dbReference>
<comment type="caution">
    <text evidence="8">The sequence shown here is derived from an EMBL/GenBank/DDBJ whole genome shotgun (WGS) entry which is preliminary data.</text>
</comment>
<feature type="domain" description="Gnk2-homologous" evidence="7">
    <location>
        <begin position="26"/>
        <end position="128"/>
    </location>
</feature>
<keyword evidence="3 6" id="KW-0732">Signal</keyword>
<evidence type="ECO:0000256" key="1">
    <source>
        <dbReference type="ARBA" id="ARBA00004613"/>
    </source>
</evidence>
<dbReference type="PANTHER" id="PTHR32411:SF43">
    <property type="entry name" value="CYSTEINE-RICH REPEAT SECRETORY PROTEIN 38"/>
    <property type="match status" value="1"/>
</dbReference>
<proteinExistence type="inferred from homology"/>
<feature type="domain" description="Gnk2-homologous" evidence="7">
    <location>
        <begin position="133"/>
        <end position="238"/>
    </location>
</feature>
<dbReference type="InterPro" id="IPR038408">
    <property type="entry name" value="GNK2_sf"/>
</dbReference>
<dbReference type="PROSITE" id="PS51473">
    <property type="entry name" value="GNK2"/>
    <property type="match status" value="2"/>
</dbReference>
<comment type="subcellular location">
    <subcellularLocation>
        <location evidence="1">Secreted</location>
    </subcellularLocation>
</comment>
<evidence type="ECO:0000256" key="6">
    <source>
        <dbReference type="SAM" id="SignalP"/>
    </source>
</evidence>
<protein>
    <recommendedName>
        <fullName evidence="7">Gnk2-homologous domain-containing protein</fullName>
    </recommendedName>
</protein>
<evidence type="ECO:0000256" key="4">
    <source>
        <dbReference type="ARBA" id="ARBA00022737"/>
    </source>
</evidence>
<feature type="signal peptide" evidence="6">
    <location>
        <begin position="1"/>
        <end position="25"/>
    </location>
</feature>
<dbReference type="InterPro" id="IPR002902">
    <property type="entry name" value="GNK2"/>
</dbReference>
<dbReference type="Pfam" id="PF01657">
    <property type="entry name" value="Stress-antifung"/>
    <property type="match status" value="2"/>
</dbReference>